<evidence type="ECO:0000256" key="2">
    <source>
        <dbReference type="RuleBase" id="RU003844"/>
    </source>
</evidence>
<dbReference type="InterPro" id="IPR000648">
    <property type="entry name" value="Oxysterol-bd"/>
</dbReference>
<dbReference type="InterPro" id="IPR037239">
    <property type="entry name" value="OSBP_sf"/>
</dbReference>
<sequence>MTVVDDPTERFISVVKFYLSGWHIKPLGVKKPLNPILGEYFTCHWDFDETPGSQAFYISEQTSHHPPKSSYFYMAPHHGIRIDGTLKPQSRFLGNSAASVMSTSVVVLRLLNRGATAGKPDGGEKYILTQPNMYVRGILFGKMKYELGDHSYVKCPELDLVADIDFKVKGFFTGAYNVIGGQIKRESTGEVLYEITGSWSGEIFIKDCLTGKKELLFDATNAQPTPPTVRPLSEQEERESQKLWRPVTSALKTKDQEGATEAKFKIEDRQREEARLREADGVEWKPRFFRPVDISRDEEGDLDWILSTNIDGATPEEKIKQILNIAPIITGSKPISKYDIPPHHPHGEVPTNGSTNDANQVEVDSLALDSGKDLVDCGEADILGPVGLIPIHREIISTVPSTRPETENEERRRSGPGASLLSARSVGSASGGGTNKGGHDDGGDEFVDAEEV</sequence>
<reference evidence="4 5" key="1">
    <citation type="submission" date="2024-02" db="EMBL/GenBank/DDBJ databases">
        <title>Discinaceae phylogenomics.</title>
        <authorList>
            <person name="Dirks A.C."/>
            <person name="James T.Y."/>
        </authorList>
    </citation>
    <scope>NUCLEOTIDE SEQUENCE [LARGE SCALE GENOMIC DNA]</scope>
    <source>
        <strain evidence="4 5">ACD0624</strain>
    </source>
</reference>
<evidence type="ECO:0000313" key="5">
    <source>
        <dbReference type="Proteomes" id="UP001447188"/>
    </source>
</evidence>
<evidence type="ECO:0000256" key="3">
    <source>
        <dbReference type="SAM" id="MobiDB-lite"/>
    </source>
</evidence>
<dbReference type="PANTHER" id="PTHR10972">
    <property type="entry name" value="OXYSTEROL-BINDING PROTEIN-RELATED"/>
    <property type="match status" value="1"/>
</dbReference>
<dbReference type="Gene3D" id="3.30.70.3490">
    <property type="match status" value="1"/>
</dbReference>
<protein>
    <submittedName>
        <fullName evidence="4">Oxysterol-binding protein OBPa</fullName>
    </submittedName>
</protein>
<comment type="caution">
    <text evidence="4">The sequence shown here is derived from an EMBL/GenBank/DDBJ whole genome shotgun (WGS) entry which is preliminary data.</text>
</comment>
<dbReference type="PROSITE" id="PS01013">
    <property type="entry name" value="OSBP"/>
    <property type="match status" value="1"/>
</dbReference>
<feature type="compositionally biased region" description="Basic and acidic residues" evidence="3">
    <location>
        <begin position="404"/>
        <end position="413"/>
    </location>
</feature>
<keyword evidence="5" id="KW-1185">Reference proteome</keyword>
<name>A0ABR3GI36_9PEZI</name>
<proteinExistence type="inferred from homology"/>
<feature type="compositionally biased region" description="Acidic residues" evidence="3">
    <location>
        <begin position="442"/>
        <end position="452"/>
    </location>
</feature>
<organism evidence="4 5">
    <name type="scientific">Discina gigas</name>
    <dbReference type="NCBI Taxonomy" id="1032678"/>
    <lineage>
        <taxon>Eukaryota</taxon>
        <taxon>Fungi</taxon>
        <taxon>Dikarya</taxon>
        <taxon>Ascomycota</taxon>
        <taxon>Pezizomycotina</taxon>
        <taxon>Pezizomycetes</taxon>
        <taxon>Pezizales</taxon>
        <taxon>Discinaceae</taxon>
        <taxon>Discina</taxon>
    </lineage>
</organism>
<dbReference type="Proteomes" id="UP001447188">
    <property type="component" value="Unassembled WGS sequence"/>
</dbReference>
<feature type="region of interest" description="Disordered" evidence="3">
    <location>
        <begin position="336"/>
        <end position="358"/>
    </location>
</feature>
<feature type="region of interest" description="Disordered" evidence="3">
    <location>
        <begin position="399"/>
        <end position="452"/>
    </location>
</feature>
<dbReference type="InterPro" id="IPR018494">
    <property type="entry name" value="Oxysterol-bd_CS"/>
</dbReference>
<dbReference type="Pfam" id="PF01237">
    <property type="entry name" value="Oxysterol_BP"/>
    <property type="match status" value="1"/>
</dbReference>
<accession>A0ABR3GI36</accession>
<comment type="similarity">
    <text evidence="1 2">Belongs to the OSBP family.</text>
</comment>
<dbReference type="Gene3D" id="2.40.160.120">
    <property type="match status" value="1"/>
</dbReference>
<gene>
    <name evidence="4" type="primary">OSH6</name>
    <name evidence="4" type="ORF">Q9L58_005427</name>
</gene>
<dbReference type="EMBL" id="JBBBZM010000066">
    <property type="protein sequence ID" value="KAL0635608.1"/>
    <property type="molecule type" value="Genomic_DNA"/>
</dbReference>
<dbReference type="SUPFAM" id="SSF144000">
    <property type="entry name" value="Oxysterol-binding protein-like"/>
    <property type="match status" value="1"/>
</dbReference>
<evidence type="ECO:0000256" key="1">
    <source>
        <dbReference type="ARBA" id="ARBA00008842"/>
    </source>
</evidence>
<feature type="compositionally biased region" description="Low complexity" evidence="3">
    <location>
        <begin position="417"/>
        <end position="428"/>
    </location>
</feature>
<evidence type="ECO:0000313" key="4">
    <source>
        <dbReference type="EMBL" id="KAL0635608.1"/>
    </source>
</evidence>
<dbReference type="PANTHER" id="PTHR10972:SF102">
    <property type="entry name" value="OXYSTEROL-BINDING PROTEIN"/>
    <property type="match status" value="1"/>
</dbReference>